<keyword evidence="1" id="KW-1133">Transmembrane helix</keyword>
<accession>A0A2R7Y6R5</accession>
<gene>
    <name evidence="2" type="ORF">B7O98_02020</name>
</gene>
<evidence type="ECO:0000256" key="1">
    <source>
        <dbReference type="SAM" id="Phobius"/>
    </source>
</evidence>
<feature type="transmembrane region" description="Helical" evidence="1">
    <location>
        <begin position="271"/>
        <end position="287"/>
    </location>
</feature>
<keyword evidence="1" id="KW-0472">Membrane</keyword>
<sequence length="486" mass="55193">MKSLINVYADFIHRELFMARKPVELRFVNRYLMKKISITSLSFLTVTILSMHFLLKITSLPTIALASLTSALLPFILYPVYLIMESRSYHRELEEEFKYFLISNYVSLSKDSDLLKDLQNLSAWCNVFKKLCRESNILRRLVDFLGIVKGVNEYRKWVKSKIVNSVLTDYLLATNSGTYVFWMQGLGQRILDEVRTNTYNVIKARATVSLVVAVLLGYTPVVVVPLTTLLGSNFINQVFTLTIVLAPISFFALPKYPKYLKFEKITSRKNLTLLPLLTIPTITYYLLFKKFNLLVLSLPLLMFGIYVTKDFLKNVRELSRLSKFLDLASGVSSISINPLDSLKKAVEASELDFEFSPLELTLRKQKPVSRSWVASFVFYCLSKGLSLGVISREVLSKLQEVVNEALRSFKAVALANSVIVALALLLPLLQSATINIIHQANTVITTYIIITSIFYSCYASYVVFEDLTNTFLPSITMLELNLLGVI</sequence>
<feature type="transmembrane region" description="Helical" evidence="1">
    <location>
        <begin position="234"/>
        <end position="251"/>
    </location>
</feature>
<organism evidence="2 3">
    <name type="scientific">Zestosphaera tikiterensis</name>
    <dbReference type="NCBI Taxonomy" id="1973259"/>
    <lineage>
        <taxon>Archaea</taxon>
        <taxon>Thermoproteota</taxon>
        <taxon>Thermoprotei</taxon>
        <taxon>Desulfurococcales</taxon>
        <taxon>Desulfurococcaceae</taxon>
        <taxon>Zestosphaera</taxon>
    </lineage>
</organism>
<name>A0A2R7Y6R5_9CREN</name>
<evidence type="ECO:0000313" key="2">
    <source>
        <dbReference type="EMBL" id="PUA33234.1"/>
    </source>
</evidence>
<proteinExistence type="predicted"/>
<dbReference type="Proteomes" id="UP000244093">
    <property type="component" value="Unassembled WGS sequence"/>
</dbReference>
<dbReference type="AlphaFoldDB" id="A0A2R7Y6R5"/>
<feature type="transmembrane region" description="Helical" evidence="1">
    <location>
        <begin position="61"/>
        <end position="83"/>
    </location>
</feature>
<feature type="transmembrane region" description="Helical" evidence="1">
    <location>
        <begin position="411"/>
        <end position="429"/>
    </location>
</feature>
<feature type="transmembrane region" description="Helical" evidence="1">
    <location>
        <begin position="293"/>
        <end position="312"/>
    </location>
</feature>
<reference evidence="2 3" key="1">
    <citation type="journal article" date="2018" name="Syst. Appl. Microbiol.">
        <title>A new symbiotic nanoarchaeote (Candidatus Nanoclepta minutus) and its host (Zestosphaera tikiterensis gen. nov., sp. nov.) from a New Zealand hot spring.</title>
        <authorList>
            <person name="St John E."/>
            <person name="Liu Y."/>
            <person name="Podar M."/>
            <person name="Stott M.B."/>
            <person name="Meneghin J."/>
            <person name="Chen Z."/>
            <person name="Lagutin K."/>
            <person name="Mitchell K."/>
            <person name="Reysenbach A.L."/>
        </authorList>
    </citation>
    <scope>NUCLEOTIDE SEQUENCE [LARGE SCALE GENOMIC DNA]</scope>
    <source>
        <strain evidence="2">NZ3</strain>
    </source>
</reference>
<keyword evidence="1" id="KW-0812">Transmembrane</keyword>
<feature type="transmembrane region" description="Helical" evidence="1">
    <location>
        <begin position="441"/>
        <end position="464"/>
    </location>
</feature>
<dbReference type="EMBL" id="NBVN01000002">
    <property type="protein sequence ID" value="PUA33234.1"/>
    <property type="molecule type" value="Genomic_DNA"/>
</dbReference>
<protein>
    <submittedName>
        <fullName evidence="2">Uncharacterized protein</fullName>
    </submittedName>
</protein>
<comment type="caution">
    <text evidence="2">The sequence shown here is derived from an EMBL/GenBank/DDBJ whole genome shotgun (WGS) entry which is preliminary data.</text>
</comment>
<feature type="transmembrane region" description="Helical" evidence="1">
    <location>
        <begin position="372"/>
        <end position="391"/>
    </location>
</feature>
<feature type="transmembrane region" description="Helical" evidence="1">
    <location>
        <begin position="208"/>
        <end position="228"/>
    </location>
</feature>
<evidence type="ECO:0000313" key="3">
    <source>
        <dbReference type="Proteomes" id="UP000244093"/>
    </source>
</evidence>
<feature type="transmembrane region" description="Helical" evidence="1">
    <location>
        <begin position="36"/>
        <end position="55"/>
    </location>
</feature>